<evidence type="ECO:0000256" key="7">
    <source>
        <dbReference type="ARBA" id="ARBA00022801"/>
    </source>
</evidence>
<feature type="domain" description="Acylamino-acid-releasing enzyme N-terminal" evidence="10">
    <location>
        <begin position="81"/>
        <end position="468"/>
    </location>
</feature>
<name>A0AAD2FY59_9STRA</name>
<comment type="subcellular location">
    <subcellularLocation>
        <location evidence="2">Cytoplasm</location>
    </subcellularLocation>
</comment>
<evidence type="ECO:0000256" key="5">
    <source>
        <dbReference type="ARBA" id="ARBA00012917"/>
    </source>
</evidence>
<evidence type="ECO:0000256" key="3">
    <source>
        <dbReference type="ARBA" id="ARBA00010040"/>
    </source>
</evidence>
<dbReference type="Pfam" id="PF19283">
    <property type="entry name" value="APEH_N"/>
    <property type="match status" value="1"/>
</dbReference>
<dbReference type="EMBL" id="CAKOGP040001925">
    <property type="protein sequence ID" value="CAJ1956927.1"/>
    <property type="molecule type" value="Genomic_DNA"/>
</dbReference>
<dbReference type="GO" id="GO:0008242">
    <property type="term" value="F:omega peptidase activity"/>
    <property type="evidence" value="ECO:0007669"/>
    <property type="project" value="UniProtKB-EC"/>
</dbReference>
<comment type="catalytic activity">
    <reaction evidence="1">
        <text>Cleavage of an N-acetyl or N-formyl amino acid from the N-terminus of a polypeptide.</text>
        <dbReference type="EC" id="3.4.19.1"/>
    </reaction>
</comment>
<dbReference type="EC" id="3.4.19.1" evidence="5"/>
<feature type="compositionally biased region" description="Polar residues" evidence="8">
    <location>
        <begin position="243"/>
        <end position="259"/>
    </location>
</feature>
<reference evidence="11" key="1">
    <citation type="submission" date="2023-08" db="EMBL/GenBank/DDBJ databases">
        <authorList>
            <person name="Audoor S."/>
            <person name="Bilcke G."/>
        </authorList>
    </citation>
    <scope>NUCLEOTIDE SEQUENCE</scope>
</reference>
<evidence type="ECO:0000256" key="6">
    <source>
        <dbReference type="ARBA" id="ARBA00022490"/>
    </source>
</evidence>
<comment type="similarity">
    <text evidence="3">Belongs to the peptidase S9C family.</text>
</comment>
<evidence type="ECO:0000256" key="2">
    <source>
        <dbReference type="ARBA" id="ARBA00004496"/>
    </source>
</evidence>
<dbReference type="GO" id="GO:0005737">
    <property type="term" value="C:cytoplasm"/>
    <property type="evidence" value="ECO:0007669"/>
    <property type="project" value="UniProtKB-SubCell"/>
</dbReference>
<evidence type="ECO:0000259" key="9">
    <source>
        <dbReference type="Pfam" id="PF00326"/>
    </source>
</evidence>
<comment type="subunit">
    <text evidence="4">Homotetramer.</text>
</comment>
<dbReference type="Proteomes" id="UP001295423">
    <property type="component" value="Unassembled WGS sequence"/>
</dbReference>
<keyword evidence="7" id="KW-0378">Hydrolase</keyword>
<dbReference type="InterPro" id="IPR029058">
    <property type="entry name" value="AB_hydrolase_fold"/>
</dbReference>
<dbReference type="Gene3D" id="3.40.50.1820">
    <property type="entry name" value="alpha/beta hydrolase"/>
    <property type="match status" value="1"/>
</dbReference>
<dbReference type="SUPFAM" id="SSF53474">
    <property type="entry name" value="alpha/beta-Hydrolases"/>
    <property type="match status" value="1"/>
</dbReference>
<evidence type="ECO:0000256" key="4">
    <source>
        <dbReference type="ARBA" id="ARBA00011881"/>
    </source>
</evidence>
<dbReference type="InterPro" id="IPR001375">
    <property type="entry name" value="Peptidase_S9_cat"/>
</dbReference>
<keyword evidence="12" id="KW-1185">Reference proteome</keyword>
<evidence type="ECO:0000313" key="11">
    <source>
        <dbReference type="EMBL" id="CAJ1956927.1"/>
    </source>
</evidence>
<dbReference type="Pfam" id="PF00326">
    <property type="entry name" value="Peptidase_S9"/>
    <property type="match status" value="1"/>
</dbReference>
<evidence type="ECO:0000313" key="12">
    <source>
        <dbReference type="Proteomes" id="UP001295423"/>
    </source>
</evidence>
<feature type="domain" description="Peptidase S9 prolyl oligopeptidase catalytic" evidence="9">
    <location>
        <begin position="594"/>
        <end position="802"/>
    </location>
</feature>
<evidence type="ECO:0000256" key="8">
    <source>
        <dbReference type="SAM" id="MobiDB-lite"/>
    </source>
</evidence>
<dbReference type="PANTHER" id="PTHR42776:SF4">
    <property type="entry name" value="ACYLAMINO-ACID-RELEASING ENZYME"/>
    <property type="match status" value="1"/>
</dbReference>
<dbReference type="SUPFAM" id="SSF82171">
    <property type="entry name" value="DPP6 N-terminal domain-like"/>
    <property type="match status" value="1"/>
</dbReference>
<gene>
    <name evidence="11" type="ORF">CYCCA115_LOCUS16465</name>
</gene>
<proteinExistence type="inferred from homology"/>
<dbReference type="GO" id="GO:0006508">
    <property type="term" value="P:proteolysis"/>
    <property type="evidence" value="ECO:0007669"/>
    <property type="project" value="InterPro"/>
</dbReference>
<organism evidence="11 12">
    <name type="scientific">Cylindrotheca closterium</name>
    <dbReference type="NCBI Taxonomy" id="2856"/>
    <lineage>
        <taxon>Eukaryota</taxon>
        <taxon>Sar</taxon>
        <taxon>Stramenopiles</taxon>
        <taxon>Ochrophyta</taxon>
        <taxon>Bacillariophyta</taxon>
        <taxon>Bacillariophyceae</taxon>
        <taxon>Bacillariophycidae</taxon>
        <taxon>Bacillariales</taxon>
        <taxon>Bacillariaceae</taxon>
        <taxon>Cylindrotheca</taxon>
    </lineage>
</organism>
<feature type="region of interest" description="Disordered" evidence="8">
    <location>
        <begin position="132"/>
        <end position="153"/>
    </location>
</feature>
<feature type="region of interest" description="Disordered" evidence="8">
    <location>
        <begin position="242"/>
        <end position="263"/>
    </location>
</feature>
<protein>
    <recommendedName>
        <fullName evidence="5">acylaminoacyl-peptidase</fullName>
        <ecNumber evidence="5">3.4.19.1</ecNumber>
    </recommendedName>
</protein>
<dbReference type="AlphaFoldDB" id="A0AAD2FY59"/>
<evidence type="ECO:0000256" key="1">
    <source>
        <dbReference type="ARBA" id="ARBA00000721"/>
    </source>
</evidence>
<dbReference type="InterPro" id="IPR045550">
    <property type="entry name" value="AARE_N"/>
</dbReference>
<sequence>MTLGLSGKPPEDSTDIAKEFHQLASAAVDLSNAHVSEAGILSIQRSIRDWENDKRKNLLYQFPIMQDPMILPPEEVLQQQPPMSMDPSIQIRLPSPSGKKILIVTKGMSGDKNKPELELWENGALVRKIPTIQQQQKKQERHHGSIIHDPTGFGTASWSPDESYITYVAERLPPTTHAFWEPYKNDNHKDNGGASSSIAGGQHVLGQGYMEEWGEQYVGQSPLLDLYILHLDSGKIGRITNVPGENTNTGDASTTTNGGVTLGQPVWHPTLPKIAYTGWDAGGLGKMPKRLGMVYCRNRASGIYTSDVTKLLQRLQGTITTDETDLVEDKDSDYESVTDAFPYARSPQFLKTGEMIFLANPKAFVSHDSCMGLYKKIGTNSVADCIVPVMDLPATNGPKVSDMGFPGLFVHQLPPNASCGSNHLVLSTVWGSLSRLIRVDLDTKQVQLLDFPLSKGDSRSASSHFLQCQTPSGDWIVSETATNCPASLWLLPHADTVQETKDETIVCENAKLLTKFPAIAASSVSSIQAFHDIPFDMEVISVPTTDDSLPPVQAILTLPKQQKESGKVGLIVIPHGGPHSATISGYVPGFALLASKYAIVFPNYHGSTGFGQAALESLLANIGDTDVKDVMRTTKHVIEEWKDRIDETKIGICGGSHGGFLTSHCIGQYPDFFKAAVMRNPVTNLASMATATDIPDWCHAEALGTYDFTKFRGPDKGELQTMYERSPIVHVSKVKTPTLMALGMKDLRVPPSQGMELFHALQSAGVDTKLLVYPEDNHALNRVATEADHWIHIRQWFNQYLG</sequence>
<accession>A0AAD2FY59</accession>
<keyword evidence="6" id="KW-0963">Cytoplasm</keyword>
<comment type="caution">
    <text evidence="11">The sequence shown here is derived from an EMBL/GenBank/DDBJ whole genome shotgun (WGS) entry which is preliminary data.</text>
</comment>
<evidence type="ECO:0000259" key="10">
    <source>
        <dbReference type="Pfam" id="PF19283"/>
    </source>
</evidence>
<dbReference type="GO" id="GO:0004252">
    <property type="term" value="F:serine-type endopeptidase activity"/>
    <property type="evidence" value="ECO:0007669"/>
    <property type="project" value="TreeGrafter"/>
</dbReference>
<dbReference type="PANTHER" id="PTHR42776">
    <property type="entry name" value="SERINE PEPTIDASE S9 FAMILY MEMBER"/>
    <property type="match status" value="1"/>
</dbReference>